<dbReference type="Proteomes" id="UP000282060">
    <property type="component" value="Unassembled WGS sequence"/>
</dbReference>
<dbReference type="GO" id="GO:0006508">
    <property type="term" value="P:proteolysis"/>
    <property type="evidence" value="ECO:0007669"/>
    <property type="project" value="InterPro"/>
</dbReference>
<protein>
    <submittedName>
        <fullName evidence="2">M28 family peptidase</fullName>
    </submittedName>
</protein>
<dbReference type="OrthoDB" id="1521787at2"/>
<dbReference type="EMBL" id="RXNV01000005">
    <property type="protein sequence ID" value="RTR31804.1"/>
    <property type="molecule type" value="Genomic_DNA"/>
</dbReference>
<proteinExistence type="predicted"/>
<dbReference type="PANTHER" id="PTHR12147:SF26">
    <property type="entry name" value="PEPTIDASE M28 DOMAIN-CONTAINING PROTEIN"/>
    <property type="match status" value="1"/>
</dbReference>
<evidence type="ECO:0000313" key="2">
    <source>
        <dbReference type="EMBL" id="RTR31804.1"/>
    </source>
</evidence>
<gene>
    <name evidence="2" type="ORF">EKG39_13355</name>
</gene>
<keyword evidence="3" id="KW-1185">Reference proteome</keyword>
<dbReference type="PANTHER" id="PTHR12147">
    <property type="entry name" value="METALLOPEPTIDASE M28 FAMILY MEMBER"/>
    <property type="match status" value="1"/>
</dbReference>
<dbReference type="InterPro" id="IPR045175">
    <property type="entry name" value="M28_fam"/>
</dbReference>
<comment type="caution">
    <text evidence="2">The sequence shown here is derived from an EMBL/GenBank/DDBJ whole genome shotgun (WGS) entry which is preliminary data.</text>
</comment>
<sequence>MVSKRCPALPKENSLHWINRMTHLLLTFVFFMLISGCAIDNSSCRAGVTPEWANTTVLKSDISQLTSPALQGRKTGTKGAKLSREYISQRFAQIGLTPWSVSPKSGDIADYAIPFTYDYQFSQRQGVNLVGILRSPTGSHRWRIVIAHYDHLGKKAGRVHPGADDNASGVAAMLQIAAQSARLPHSGDDSAERANLMFVATDAEEPGLFGGYALVERLNNPASTPNSEQIDLAINMDMVGRPGRPYAIYLEGKAGFKNFNQIRQQITAENGLCIKANHPGRLGRDLKRVDWLRASDHYPLHKAQIPWLYFGVPPHRDYHAPTDTTEKIDLKFLAAVTESAYQLLIINSLLLQNTP</sequence>
<dbReference type="GO" id="GO:0008235">
    <property type="term" value="F:metalloexopeptidase activity"/>
    <property type="evidence" value="ECO:0007669"/>
    <property type="project" value="InterPro"/>
</dbReference>
<organism evidence="2 3">
    <name type="scientific">Shewanella atlantica</name>
    <dbReference type="NCBI Taxonomy" id="271099"/>
    <lineage>
        <taxon>Bacteria</taxon>
        <taxon>Pseudomonadati</taxon>
        <taxon>Pseudomonadota</taxon>
        <taxon>Gammaproteobacteria</taxon>
        <taxon>Alteromonadales</taxon>
        <taxon>Shewanellaceae</taxon>
        <taxon>Shewanella</taxon>
    </lineage>
</organism>
<name>A0A3S0KIQ8_9GAMM</name>
<dbReference type="AlphaFoldDB" id="A0A3S0KIQ8"/>
<feature type="domain" description="Peptidase M28" evidence="1">
    <location>
        <begin position="128"/>
        <end position="341"/>
    </location>
</feature>
<evidence type="ECO:0000313" key="3">
    <source>
        <dbReference type="Proteomes" id="UP000282060"/>
    </source>
</evidence>
<dbReference type="Gene3D" id="3.40.630.10">
    <property type="entry name" value="Zn peptidases"/>
    <property type="match status" value="1"/>
</dbReference>
<evidence type="ECO:0000259" key="1">
    <source>
        <dbReference type="Pfam" id="PF04389"/>
    </source>
</evidence>
<reference evidence="2 3" key="1">
    <citation type="submission" date="2018-12" db="EMBL/GenBank/DDBJ databases">
        <authorList>
            <person name="Yu L."/>
        </authorList>
    </citation>
    <scope>NUCLEOTIDE SEQUENCE [LARGE SCALE GENOMIC DNA]</scope>
    <source>
        <strain evidence="2 3">HAW-EB5</strain>
    </source>
</reference>
<dbReference type="InterPro" id="IPR007484">
    <property type="entry name" value="Peptidase_M28"/>
</dbReference>
<dbReference type="Pfam" id="PF04389">
    <property type="entry name" value="Peptidase_M28"/>
    <property type="match status" value="1"/>
</dbReference>
<accession>A0A3S0KIQ8</accession>
<dbReference type="SUPFAM" id="SSF53187">
    <property type="entry name" value="Zn-dependent exopeptidases"/>
    <property type="match status" value="1"/>
</dbReference>